<sequence length="183" mass="20387">MKKSIGIFLTFFLLLSFSALCAQDLKALLTRDGKVCFKLNVEGVNLYVSLAGKLTELNANVHYNVLGYIDKVGDVAVVCDISGFITKVGSTELKYGLYKRVEKIGVVHFSYGVDGRLDHINDKVINYDLMSGKVNKIDNAVVFYNQAGEVDNIVDKDGLISFIPDLSENRAGEMKPYWIKYNN</sequence>
<name>A0A1T4M9G6_9BACT</name>
<evidence type="ECO:0000313" key="3">
    <source>
        <dbReference type="Proteomes" id="UP000190367"/>
    </source>
</evidence>
<proteinExistence type="predicted"/>
<dbReference type="EMBL" id="FUWZ01000001">
    <property type="protein sequence ID" value="SJZ63653.1"/>
    <property type="molecule type" value="Genomic_DNA"/>
</dbReference>
<evidence type="ECO:0008006" key="4">
    <source>
        <dbReference type="Google" id="ProtNLM"/>
    </source>
</evidence>
<dbReference type="AlphaFoldDB" id="A0A1T4M9G6"/>
<dbReference type="STRING" id="634771.SAMN04488128_1011005"/>
<evidence type="ECO:0000313" key="2">
    <source>
        <dbReference type="EMBL" id="SJZ63653.1"/>
    </source>
</evidence>
<feature type="chain" id="PRO_5012707466" description="WG containing repeat-containing protein" evidence="1">
    <location>
        <begin position="23"/>
        <end position="183"/>
    </location>
</feature>
<reference evidence="3" key="1">
    <citation type="submission" date="2017-02" db="EMBL/GenBank/DDBJ databases">
        <authorList>
            <person name="Varghese N."/>
            <person name="Submissions S."/>
        </authorList>
    </citation>
    <scope>NUCLEOTIDE SEQUENCE [LARGE SCALE GENOMIC DNA]</scope>
    <source>
        <strain evidence="3">DSM 22224</strain>
    </source>
</reference>
<evidence type="ECO:0000256" key="1">
    <source>
        <dbReference type="SAM" id="SignalP"/>
    </source>
</evidence>
<feature type="signal peptide" evidence="1">
    <location>
        <begin position="1"/>
        <end position="22"/>
    </location>
</feature>
<gene>
    <name evidence="2" type="ORF">SAMN04488128_1011005</name>
</gene>
<dbReference type="Proteomes" id="UP000190367">
    <property type="component" value="Unassembled WGS sequence"/>
</dbReference>
<accession>A0A1T4M9G6</accession>
<protein>
    <recommendedName>
        <fullName evidence="4">WG containing repeat-containing protein</fullName>
    </recommendedName>
</protein>
<keyword evidence="1" id="KW-0732">Signal</keyword>
<dbReference type="RefSeq" id="WP_078667632.1">
    <property type="nucleotide sequence ID" value="NZ_FUWZ01000001.1"/>
</dbReference>
<organism evidence="2 3">
    <name type="scientific">Chitinophaga eiseniae</name>
    <dbReference type="NCBI Taxonomy" id="634771"/>
    <lineage>
        <taxon>Bacteria</taxon>
        <taxon>Pseudomonadati</taxon>
        <taxon>Bacteroidota</taxon>
        <taxon>Chitinophagia</taxon>
        <taxon>Chitinophagales</taxon>
        <taxon>Chitinophagaceae</taxon>
        <taxon>Chitinophaga</taxon>
    </lineage>
</organism>
<keyword evidence="3" id="KW-1185">Reference proteome</keyword>